<comment type="caution">
    <text evidence="2">The sequence shown here is derived from an EMBL/GenBank/DDBJ whole genome shotgun (WGS) entry which is preliminary data.</text>
</comment>
<reference evidence="2 3" key="1">
    <citation type="submission" date="2018-07" db="EMBL/GenBank/DDBJ databases">
        <title>Dyella monticola sp. nov. and Dyella psychrodurans sp. nov. isolated from monsoon evergreen broad-leaved forest soil of Dinghu Mountain, China.</title>
        <authorList>
            <person name="Gao Z."/>
            <person name="Qiu L."/>
        </authorList>
    </citation>
    <scope>NUCLEOTIDE SEQUENCE [LARGE SCALE GENOMIC DNA]</scope>
    <source>
        <strain evidence="2 3">4G-K06</strain>
    </source>
</reference>
<dbReference type="GO" id="GO:0019634">
    <property type="term" value="P:organic phosphonate metabolic process"/>
    <property type="evidence" value="ECO:0007669"/>
    <property type="project" value="InterPro"/>
</dbReference>
<keyword evidence="2" id="KW-0456">Lyase</keyword>
<sequence>MMLAAFADPVFDSQRTFRALLQAMARPAAPRALPVLPPSPAPIAPAAMAIVLTLCDATTSVWLQQPEDEAVHHVRFHAGLKLVEQPQQADFALITDPMSMPPLEAFALGAPRYPDRSASVIVQATAIHSLPCVQAEAGRGVHVLASAQDGATPPQPPPASRGGSTFAGADICASRGGGTFVGPGIRDTQTVAIDGLPADFWHQRAALAAQLPLGIDLFFVAGQHVLALPRTTRLLEG</sequence>
<dbReference type="Pfam" id="PF05845">
    <property type="entry name" value="PhnH"/>
    <property type="match status" value="2"/>
</dbReference>
<name>A0A370WS18_9GAMM</name>
<dbReference type="Proteomes" id="UP000254258">
    <property type="component" value="Unassembled WGS sequence"/>
</dbReference>
<dbReference type="OrthoDB" id="9814509at2"/>
<dbReference type="InterPro" id="IPR008772">
    <property type="entry name" value="Phosphonate_metab_PhnH"/>
</dbReference>
<dbReference type="AlphaFoldDB" id="A0A370WS18"/>
<gene>
    <name evidence="2" type="primary">phnH</name>
    <name evidence="2" type="ORF">DWU98_20535</name>
</gene>
<dbReference type="InterPro" id="IPR038058">
    <property type="entry name" value="PhnH-like_sp"/>
</dbReference>
<keyword evidence="3" id="KW-1185">Reference proteome</keyword>
<accession>A0A370WS18</accession>
<evidence type="ECO:0000313" key="2">
    <source>
        <dbReference type="EMBL" id="RDS78910.1"/>
    </source>
</evidence>
<evidence type="ECO:0000256" key="1">
    <source>
        <dbReference type="SAM" id="MobiDB-lite"/>
    </source>
</evidence>
<dbReference type="EMBL" id="QRBE01000020">
    <property type="protein sequence ID" value="RDS78910.1"/>
    <property type="molecule type" value="Genomic_DNA"/>
</dbReference>
<dbReference type="RefSeq" id="WP_115497468.1">
    <property type="nucleotide sequence ID" value="NZ_QRBE01000020.1"/>
</dbReference>
<dbReference type="GO" id="GO:0016829">
    <property type="term" value="F:lyase activity"/>
    <property type="evidence" value="ECO:0007669"/>
    <property type="project" value="UniProtKB-KW"/>
</dbReference>
<dbReference type="Gene3D" id="3.40.50.11310">
    <property type="entry name" value="Bacterial phosphonate metabolism protein PhnH"/>
    <property type="match status" value="2"/>
</dbReference>
<evidence type="ECO:0000313" key="3">
    <source>
        <dbReference type="Proteomes" id="UP000254258"/>
    </source>
</evidence>
<dbReference type="NCBIfam" id="TIGR03292">
    <property type="entry name" value="PhnH_redo"/>
    <property type="match status" value="1"/>
</dbReference>
<dbReference type="SUPFAM" id="SSF159709">
    <property type="entry name" value="PhnH-like"/>
    <property type="match status" value="2"/>
</dbReference>
<proteinExistence type="predicted"/>
<feature type="region of interest" description="Disordered" evidence="1">
    <location>
        <begin position="147"/>
        <end position="168"/>
    </location>
</feature>
<organism evidence="2 3">
    <name type="scientific">Dyella monticola</name>
    <dbReference type="NCBI Taxonomy" id="1927958"/>
    <lineage>
        <taxon>Bacteria</taxon>
        <taxon>Pseudomonadati</taxon>
        <taxon>Pseudomonadota</taxon>
        <taxon>Gammaproteobacteria</taxon>
        <taxon>Lysobacterales</taxon>
        <taxon>Rhodanobacteraceae</taxon>
        <taxon>Dyella</taxon>
    </lineage>
</organism>
<dbReference type="PIRSF" id="PIRSF020680">
    <property type="entry name" value="PhnH"/>
    <property type="match status" value="1"/>
</dbReference>
<protein>
    <submittedName>
        <fullName evidence="2">Phosphonate C-P lyase system protein PhnH</fullName>
    </submittedName>
</protein>